<feature type="non-terminal residue" evidence="1">
    <location>
        <position position="157"/>
    </location>
</feature>
<dbReference type="EMBL" id="AUZX01006025">
    <property type="protein sequence ID" value="EQD65761.1"/>
    <property type="molecule type" value="Genomic_DNA"/>
</dbReference>
<protein>
    <submittedName>
        <fullName evidence="1">Type II restriction enzyme XamI</fullName>
    </submittedName>
</protein>
<dbReference type="InterPro" id="IPR019072">
    <property type="entry name" value="Restrct_endonuc_II_XamI"/>
</dbReference>
<reference evidence="1" key="1">
    <citation type="submission" date="2013-08" db="EMBL/GenBank/DDBJ databases">
        <authorList>
            <person name="Mendez C."/>
            <person name="Richter M."/>
            <person name="Ferrer M."/>
            <person name="Sanchez J."/>
        </authorList>
    </citation>
    <scope>NUCLEOTIDE SEQUENCE</scope>
</reference>
<dbReference type="GO" id="GO:0009307">
    <property type="term" value="P:DNA restriction-modification system"/>
    <property type="evidence" value="ECO:0007669"/>
    <property type="project" value="InterPro"/>
</dbReference>
<dbReference type="GO" id="GO:0009036">
    <property type="term" value="F:type II site-specific deoxyribonuclease activity"/>
    <property type="evidence" value="ECO:0007669"/>
    <property type="project" value="InterPro"/>
</dbReference>
<dbReference type="GO" id="GO:0003677">
    <property type="term" value="F:DNA binding"/>
    <property type="evidence" value="ECO:0007669"/>
    <property type="project" value="InterPro"/>
</dbReference>
<organism evidence="1">
    <name type="scientific">mine drainage metagenome</name>
    <dbReference type="NCBI Taxonomy" id="410659"/>
    <lineage>
        <taxon>unclassified sequences</taxon>
        <taxon>metagenomes</taxon>
        <taxon>ecological metagenomes</taxon>
    </lineage>
</organism>
<dbReference type="AlphaFoldDB" id="T1AYS6"/>
<sequence length="157" mass="17011">MTNAPLRWTTAELAEDAATSSAQFRAERLAVSDSWGTHYTQARGKFELLFEKLSDLNPGAITDDNIAEVYGLGLGEALRYLAGPPISDDDLQVIADVDSIAPGVLKKNPEALHKVFEVIERVIDPYRFPWMGAGGTPTEQQRAAALLASSVLLAAQR</sequence>
<name>T1AYS6_9ZZZZ</name>
<gene>
    <name evidence="1" type="ORF">B1A_08427</name>
</gene>
<accession>T1AYS6</accession>
<reference evidence="1" key="2">
    <citation type="journal article" date="2014" name="ISME J.">
        <title>Microbial stratification in low pH oxic and suboxic macroscopic growths along an acid mine drainage.</title>
        <authorList>
            <person name="Mendez-Garcia C."/>
            <person name="Mesa V."/>
            <person name="Sprenger R.R."/>
            <person name="Richter M."/>
            <person name="Diez M.S."/>
            <person name="Solano J."/>
            <person name="Bargiela R."/>
            <person name="Golyshina O.V."/>
            <person name="Manteca A."/>
            <person name="Ramos J.L."/>
            <person name="Gallego J.R."/>
            <person name="Llorente I."/>
            <person name="Martins Dos Santos V.A."/>
            <person name="Jensen O.N."/>
            <person name="Pelaez A.I."/>
            <person name="Sanchez J."/>
            <person name="Ferrer M."/>
        </authorList>
    </citation>
    <scope>NUCLEOTIDE SEQUENCE</scope>
</reference>
<dbReference type="Pfam" id="PF09572">
    <property type="entry name" value="RE_XamI"/>
    <property type="match status" value="1"/>
</dbReference>
<comment type="caution">
    <text evidence="1">The sequence shown here is derived from an EMBL/GenBank/DDBJ whole genome shotgun (WGS) entry which is preliminary data.</text>
</comment>
<proteinExistence type="predicted"/>
<evidence type="ECO:0000313" key="1">
    <source>
        <dbReference type="EMBL" id="EQD65761.1"/>
    </source>
</evidence>